<evidence type="ECO:0000313" key="2">
    <source>
        <dbReference type="Proteomes" id="UP000291084"/>
    </source>
</evidence>
<accession>A0A0S3SZR6</accession>
<sequence>PFLQKPKREFNLFTNKPLLPTFITPVLQNISSYFPPNLNPQFSLQFRPVLSFHSQQLAFCSVWSSARLSKVWSLGQVRKPARGQNTICGRINGGSSFIQNKNSVLPEKYPSKTHELALPHTPVFPFITHFEISQN</sequence>
<dbReference type="AlphaFoldDB" id="A0A0S3SZR6"/>
<evidence type="ECO:0000313" key="1">
    <source>
        <dbReference type="EMBL" id="BAT98422.1"/>
    </source>
</evidence>
<dbReference type="EMBL" id="AP015042">
    <property type="protein sequence ID" value="BAT98422.1"/>
    <property type="molecule type" value="Genomic_DNA"/>
</dbReference>
<protein>
    <submittedName>
        <fullName evidence="1">Uncharacterized protein</fullName>
    </submittedName>
</protein>
<dbReference type="Proteomes" id="UP000291084">
    <property type="component" value="Chromosome 9"/>
</dbReference>
<feature type="non-terminal residue" evidence="1">
    <location>
        <position position="1"/>
    </location>
</feature>
<organism evidence="1 2">
    <name type="scientific">Vigna angularis var. angularis</name>
    <dbReference type="NCBI Taxonomy" id="157739"/>
    <lineage>
        <taxon>Eukaryota</taxon>
        <taxon>Viridiplantae</taxon>
        <taxon>Streptophyta</taxon>
        <taxon>Embryophyta</taxon>
        <taxon>Tracheophyta</taxon>
        <taxon>Spermatophyta</taxon>
        <taxon>Magnoliopsida</taxon>
        <taxon>eudicotyledons</taxon>
        <taxon>Gunneridae</taxon>
        <taxon>Pentapetalae</taxon>
        <taxon>rosids</taxon>
        <taxon>fabids</taxon>
        <taxon>Fabales</taxon>
        <taxon>Fabaceae</taxon>
        <taxon>Papilionoideae</taxon>
        <taxon>50 kb inversion clade</taxon>
        <taxon>NPAAA clade</taxon>
        <taxon>indigoferoid/millettioid clade</taxon>
        <taxon>Phaseoleae</taxon>
        <taxon>Vigna</taxon>
    </lineage>
</organism>
<proteinExistence type="predicted"/>
<keyword evidence="2" id="KW-1185">Reference proteome</keyword>
<gene>
    <name evidence="1" type="primary">Vigan.09G207700</name>
    <name evidence="1" type="ORF">VIGAN_09207700</name>
</gene>
<reference evidence="1 2" key="1">
    <citation type="journal article" date="2015" name="Sci. Rep.">
        <title>The power of single molecule real-time sequencing technology in the de novo assembly of a eukaryotic genome.</title>
        <authorList>
            <person name="Sakai H."/>
            <person name="Naito K."/>
            <person name="Ogiso-Tanaka E."/>
            <person name="Takahashi Y."/>
            <person name="Iseki K."/>
            <person name="Muto C."/>
            <person name="Satou K."/>
            <person name="Teruya K."/>
            <person name="Shiroma A."/>
            <person name="Shimoji M."/>
            <person name="Hirano T."/>
            <person name="Itoh T."/>
            <person name="Kaga A."/>
            <person name="Tomooka N."/>
        </authorList>
    </citation>
    <scope>NUCLEOTIDE SEQUENCE [LARGE SCALE GENOMIC DNA]</scope>
    <source>
        <strain evidence="2">cv. Shumari</strain>
    </source>
</reference>
<name>A0A0S3SZR6_PHAAN</name>